<dbReference type="Gene3D" id="3.30.450.90">
    <property type="match status" value="1"/>
</dbReference>
<dbReference type="AlphaFoldDB" id="A0A2S1J9K3"/>
<dbReference type="NCBIfam" id="TIGR02525">
    <property type="entry name" value="plasmid_TraJ"/>
    <property type="match status" value="1"/>
</dbReference>
<dbReference type="GO" id="GO:0016887">
    <property type="term" value="F:ATP hydrolysis activity"/>
    <property type="evidence" value="ECO:0007669"/>
    <property type="project" value="InterPro"/>
</dbReference>
<name>A0A2S1J9K3_ECOLX</name>
<dbReference type="PANTHER" id="PTHR30486:SF6">
    <property type="entry name" value="TYPE IV PILUS RETRACTATION ATPASE PILT"/>
    <property type="match status" value="1"/>
</dbReference>
<evidence type="ECO:0000259" key="2">
    <source>
        <dbReference type="Pfam" id="PF00437"/>
    </source>
</evidence>
<gene>
    <name evidence="3" type="primary">pilT</name>
    <name evidence="4" type="synonym">traJ</name>
    <name evidence="4" type="ORF">GGB84_004106</name>
    <name evidence="3" type="ORF">LHLDPJGA_00082</name>
</gene>
<dbReference type="Pfam" id="PF00437">
    <property type="entry name" value="T2SSE"/>
    <property type="match status" value="1"/>
</dbReference>
<evidence type="ECO:0000313" key="3">
    <source>
        <dbReference type="EMBL" id="AWF74984.1"/>
    </source>
</evidence>
<dbReference type="Gene3D" id="3.40.50.300">
    <property type="entry name" value="P-loop containing nucleotide triphosphate hydrolases"/>
    <property type="match status" value="1"/>
</dbReference>
<proteinExistence type="inferred from homology"/>
<dbReference type="EMBL" id="DAAYTU010000032">
    <property type="protein sequence ID" value="HAG5772356.1"/>
    <property type="molecule type" value="Genomic_DNA"/>
</dbReference>
<geneLocation type="plasmid" evidence="3">
    <name>p1108-emrB</name>
</geneLocation>
<dbReference type="RefSeq" id="WP_021560339.1">
    <property type="nucleotide sequence ID" value="NZ_CAJGGN010000013.1"/>
</dbReference>
<dbReference type="EMBL" id="MG825377">
    <property type="protein sequence ID" value="AWF74984.1"/>
    <property type="molecule type" value="Genomic_DNA"/>
</dbReference>
<reference evidence="4" key="1">
    <citation type="journal article" date="2018" name="Genome Biol.">
        <title>SKESA: strategic k-mer extension for scrupulous assemblies.</title>
        <authorList>
            <person name="Souvorov A."/>
            <person name="Agarwala R."/>
            <person name="Lipman D.J."/>
        </authorList>
    </citation>
    <scope>NUCLEOTIDE SEQUENCE [LARGE SCALE GENOMIC DNA]</scope>
    <source>
        <strain evidence="4">1839</strain>
    </source>
</reference>
<feature type="domain" description="Bacterial type II secretion system protein E" evidence="2">
    <location>
        <begin position="106"/>
        <end position="309"/>
    </location>
</feature>
<evidence type="ECO:0000313" key="4">
    <source>
        <dbReference type="EMBL" id="HAG5772356.1"/>
    </source>
</evidence>
<dbReference type="InterPro" id="IPR001482">
    <property type="entry name" value="T2SS/T4SS_dom"/>
</dbReference>
<dbReference type="InterPro" id="IPR027417">
    <property type="entry name" value="P-loop_NTPase"/>
</dbReference>
<reference evidence="3" key="2">
    <citation type="submission" date="2018-01" db="EMBL/GenBank/DDBJ databases">
        <title>Prevalence of blaNDM and mcr-1 in Escherichia coli from food in China.</title>
        <authorList>
            <person name="Liu X."/>
            <person name="Li R."/>
            <person name="Chen S."/>
        </authorList>
    </citation>
    <scope>NUCLEOTIDE SEQUENCE</scope>
    <source>
        <strain evidence="3">1108</strain>
        <plasmid evidence="3">p1108-emrB</plasmid>
    </source>
</reference>
<dbReference type="InterPro" id="IPR050921">
    <property type="entry name" value="T4SS_GSP_E_ATPase"/>
</dbReference>
<dbReference type="PANTHER" id="PTHR30486">
    <property type="entry name" value="TWITCHING MOTILITY PROTEIN PILT"/>
    <property type="match status" value="1"/>
</dbReference>
<accession>A0A2S1J9K3</accession>
<evidence type="ECO:0000256" key="1">
    <source>
        <dbReference type="ARBA" id="ARBA00006611"/>
    </source>
</evidence>
<comment type="similarity">
    <text evidence="1">Belongs to the GSP E family.</text>
</comment>
<keyword evidence="3" id="KW-0614">Plasmid</keyword>
<protein>
    <submittedName>
        <fullName evidence="4">Plasmid transfer ATPase TraJ</fullName>
    </submittedName>
    <submittedName>
        <fullName evidence="3">Twitching mobility protein</fullName>
    </submittedName>
</protein>
<dbReference type="InterPro" id="IPR013364">
    <property type="entry name" value="ATPase_plasmid-transfer_TraJ"/>
</dbReference>
<dbReference type="SUPFAM" id="SSF52540">
    <property type="entry name" value="P-loop containing nucleoside triphosphate hydrolases"/>
    <property type="match status" value="1"/>
</dbReference>
<organism evidence="3">
    <name type="scientific">Escherichia coli</name>
    <dbReference type="NCBI Taxonomy" id="562"/>
    <lineage>
        <taxon>Bacteria</taxon>
        <taxon>Pseudomonadati</taxon>
        <taxon>Pseudomonadota</taxon>
        <taxon>Gammaproteobacteria</taxon>
        <taxon>Enterobacterales</taxon>
        <taxon>Enterobacteriaceae</taxon>
        <taxon>Escherichia</taxon>
    </lineage>
</organism>
<reference evidence="4" key="3">
    <citation type="submission" date="2020-02" db="EMBL/GenBank/DDBJ databases">
        <authorList>
            <consortium name="NCBI Pathogen Detection Project"/>
        </authorList>
    </citation>
    <scope>NUCLEOTIDE SEQUENCE</scope>
    <source>
        <strain evidence="4">1839</strain>
    </source>
</reference>
<sequence length="385" mass="42771">MSHEFTPYDFHGTPSAEDFKAFMAWCATQQVSDINMQGGSPLSVARFGRRCRASHMVLACDTVSRLTDEVFGLDIRPVITSGQPVDRAFQLDGDMNGRYGLQRGERVRFRCNFILGTAGRFEESISLTMRVIPSAIPSLDSLNIEPELKAALLPQQGLGLVCGATGSGKSTLLAAIYRYCQDNFPDRVIVTYEDPVEYILGRDTDLLKPHQSQIGRHVPGFAEGIRAGMRRNPDLIGVGEIRDQETAEAAIAAGESGHVCLATCHTHSPGETISRMLGLLPVQSRDAMAHALLGTLSFIVVQVLVRTRDGRRRAVREFITFDTALRSALGQLPHEKWGEHIDNIILLEKRRIADQVATLYRRHDITREEACLFIPHHEWSRLPDA</sequence>